<dbReference type="RefSeq" id="WP_072560122.1">
    <property type="nucleotide sequence ID" value="NZ_CP017921.1"/>
</dbReference>
<dbReference type="PANTHER" id="PTHR30087">
    <property type="entry name" value="INNER MEMBRANE PROTEIN"/>
    <property type="match status" value="1"/>
</dbReference>
<accession>A0A1L3PZG1</accession>
<sequence length="331" mass="38289">MIPQIPFSRPVVLVSRCLEFEKVRYDGQVIHCQAVRDLEPFVDFIKVCPEVDIGLGVPRDTLRIVKTKGEYRLVQPKTGNDVTEKMDGFTDSFLEELTEVDGFIFKSKSPTIGIRDIKVYSGLSNAGVIERGSGFFADKILKRYGGYPIEEDDRLRNVRIRHDFLTRLFAFADFRETLGSGNMEQLVEYNRRYHHLFMLYSQPLANKMSHLLEGAKGAAFNDVSREYFSLLKEVFSNHPFSNSYINAAQNIYSGYREQATAEDDFLFNDVLDLYSRNLIGVEAVLEILKFFVGKFDSDASAYSRFFEPYPEELKMEVDPGRDKDYWEHFHF</sequence>
<reference evidence="3 7" key="3">
    <citation type="submission" date="2018-10" db="EMBL/GenBank/DDBJ databases">
        <title>Cultivation of a novel Methanohalophilus strain from Kebrit Deep of the Red Sea and a genomic comparison of members of the genus Methanohalophilus.</title>
        <authorList>
            <person name="Guan Y."/>
            <person name="Ngugi D.K."/>
            <person name="Stingl U."/>
        </authorList>
    </citation>
    <scope>NUCLEOTIDE SEQUENCE [LARGE SCALE GENOMIC DNA]</scope>
    <source>
        <strain evidence="3 7">DSM 3094</strain>
    </source>
</reference>
<evidence type="ECO:0000313" key="2">
    <source>
        <dbReference type="EMBL" id="APH38026.1"/>
    </source>
</evidence>
<dbReference type="OrthoDB" id="2675at2157"/>
<evidence type="ECO:0000313" key="3">
    <source>
        <dbReference type="EMBL" id="RNI07308.1"/>
    </source>
</evidence>
<dbReference type="Pfam" id="PF08349">
    <property type="entry name" value="DUF1722"/>
    <property type="match status" value="1"/>
</dbReference>
<dbReference type="EMBL" id="CP017921">
    <property type="protein sequence ID" value="APH38026.1"/>
    <property type="molecule type" value="Genomic_DNA"/>
</dbReference>
<evidence type="ECO:0000313" key="5">
    <source>
        <dbReference type="Proteomes" id="UP000186879"/>
    </source>
</evidence>
<evidence type="ECO:0000313" key="7">
    <source>
        <dbReference type="Proteomes" id="UP000267921"/>
    </source>
</evidence>
<evidence type="ECO:0000313" key="4">
    <source>
        <dbReference type="EMBL" id="SDW86063.1"/>
    </source>
</evidence>
<dbReference type="Proteomes" id="UP000186879">
    <property type="component" value="Chromosome"/>
</dbReference>
<gene>
    <name evidence="2" type="ORF">BHR79_00045</name>
    <name evidence="3" type="ORF">EFE40_10260</name>
    <name evidence="4" type="ORF">SAMN04515625_1774</name>
</gene>
<name>A0A1L3PZG1_9EURY</name>
<feature type="domain" description="DUF1722" evidence="1">
    <location>
        <begin position="196"/>
        <end position="310"/>
    </location>
</feature>
<dbReference type="InterPro" id="IPR013560">
    <property type="entry name" value="DUF1722"/>
</dbReference>
<dbReference type="InterPro" id="IPR007553">
    <property type="entry name" value="2-thiour_desulf"/>
</dbReference>
<dbReference type="GeneID" id="30582094"/>
<reference evidence="4 6" key="2">
    <citation type="submission" date="2016-10" db="EMBL/GenBank/DDBJ databases">
        <authorList>
            <person name="de Groot N.N."/>
        </authorList>
    </citation>
    <scope>NUCLEOTIDE SEQUENCE [LARGE SCALE GENOMIC DNA]</scope>
    <source>
        <strain evidence="4 6">Z-7982</strain>
    </source>
</reference>
<dbReference type="EMBL" id="FNMU01000005">
    <property type="protein sequence ID" value="SDW86063.1"/>
    <property type="molecule type" value="Genomic_DNA"/>
</dbReference>
<evidence type="ECO:0000259" key="1">
    <source>
        <dbReference type="Pfam" id="PF08349"/>
    </source>
</evidence>
<dbReference type="STRING" id="2177.BHR79_00045"/>
<proteinExistence type="predicted"/>
<dbReference type="AlphaFoldDB" id="A0A1L3PZG1"/>
<dbReference type="KEGG" id="mhaz:BHR79_00045"/>
<dbReference type="Proteomes" id="UP000198669">
    <property type="component" value="Unassembled WGS sequence"/>
</dbReference>
<protein>
    <submittedName>
        <fullName evidence="3">DUF1722 domain-containing protein</fullName>
    </submittedName>
    <submittedName>
        <fullName evidence="4">Uncharacterized conserved protein YbbK, DUF523 family</fullName>
    </submittedName>
</protein>
<organism evidence="2 5">
    <name type="scientific">Methanohalophilus halophilus</name>
    <dbReference type="NCBI Taxonomy" id="2177"/>
    <lineage>
        <taxon>Archaea</taxon>
        <taxon>Methanobacteriati</taxon>
        <taxon>Methanobacteriota</taxon>
        <taxon>Stenosarchaea group</taxon>
        <taxon>Methanomicrobia</taxon>
        <taxon>Methanosarcinales</taxon>
        <taxon>Methanosarcinaceae</taxon>
        <taxon>Methanohalophilus</taxon>
    </lineage>
</organism>
<reference evidence="2 5" key="1">
    <citation type="submission" date="2016-10" db="EMBL/GenBank/DDBJ databases">
        <title>Methanohalophilus halophilus.</title>
        <authorList>
            <person name="L'haridon S."/>
        </authorList>
    </citation>
    <scope>NUCLEOTIDE SEQUENCE [LARGE SCALE GENOMIC DNA]</scope>
    <source>
        <strain evidence="2 5">Z-7982</strain>
    </source>
</reference>
<dbReference type="Proteomes" id="UP000267921">
    <property type="component" value="Unassembled WGS sequence"/>
</dbReference>
<dbReference type="PANTHER" id="PTHR30087:SF0">
    <property type="entry name" value="INNER MEMBRANE PROTEIN"/>
    <property type="match status" value="1"/>
</dbReference>
<dbReference type="EMBL" id="RJJG01000009">
    <property type="protein sequence ID" value="RNI07308.1"/>
    <property type="molecule type" value="Genomic_DNA"/>
</dbReference>
<evidence type="ECO:0000313" key="6">
    <source>
        <dbReference type="Proteomes" id="UP000198669"/>
    </source>
</evidence>
<keyword evidence="5" id="KW-1185">Reference proteome</keyword>
<dbReference type="Pfam" id="PF04463">
    <property type="entry name" value="2-thiour_desulf"/>
    <property type="match status" value="1"/>
</dbReference>